<reference evidence="2" key="1">
    <citation type="submission" date="2025-08" db="UniProtKB">
        <authorList>
            <consortium name="RefSeq"/>
        </authorList>
    </citation>
    <scope>IDENTIFICATION</scope>
</reference>
<name>A0A7E6F0I0_9MOLL</name>
<sequence length="246" mass="28889">MNVKGMKTSNQYHMILSRLQQVLTIIFLVILKTGANNDMQHFRKITESKCLSLPVVRTEYTTSVRECALRCKMNDMCGYFSYCNGPCKMYKLFYCQYNSNTECDCVSFFTLSENSTSWQKVFEMNRTAFKRSPVYSYWDILSIDKVKLILRKNNAEIHSLTFTGRSTDFRSWFNSNKLISKPWFGNIASTYEFNDKEENFFISPNTMSKKVMKAKKINEGTYIIRYNEVVNEFGIQMKYENVVVVI</sequence>
<proteinExistence type="predicted"/>
<organism evidence="1 2">
    <name type="scientific">Octopus sinensis</name>
    <name type="common">East Asian common octopus</name>
    <dbReference type="NCBI Taxonomy" id="2607531"/>
    <lineage>
        <taxon>Eukaryota</taxon>
        <taxon>Metazoa</taxon>
        <taxon>Spiralia</taxon>
        <taxon>Lophotrochozoa</taxon>
        <taxon>Mollusca</taxon>
        <taxon>Cephalopoda</taxon>
        <taxon>Coleoidea</taxon>
        <taxon>Octopodiformes</taxon>
        <taxon>Octopoda</taxon>
        <taxon>Incirrata</taxon>
        <taxon>Octopodidae</taxon>
        <taxon>Octopus</taxon>
    </lineage>
</organism>
<dbReference type="Proteomes" id="UP000515154">
    <property type="component" value="Linkage group LG8"/>
</dbReference>
<protein>
    <submittedName>
        <fullName evidence="2">Uncharacterized protein LOC118764577</fullName>
    </submittedName>
</protein>
<gene>
    <name evidence="2" type="primary">LOC118764577</name>
</gene>
<accession>A0A7E6F0I0</accession>
<keyword evidence="1" id="KW-1185">Reference proteome</keyword>
<dbReference type="RefSeq" id="XP_036361346.1">
    <property type="nucleotide sequence ID" value="XM_036505453.1"/>
</dbReference>
<evidence type="ECO:0000313" key="2">
    <source>
        <dbReference type="RefSeq" id="XP_036361346.1"/>
    </source>
</evidence>
<evidence type="ECO:0000313" key="1">
    <source>
        <dbReference type="Proteomes" id="UP000515154"/>
    </source>
</evidence>
<dbReference type="AlphaFoldDB" id="A0A7E6F0I0"/>
<dbReference type="KEGG" id="osn:118764577"/>